<dbReference type="InterPro" id="IPR036397">
    <property type="entry name" value="RNaseH_sf"/>
</dbReference>
<dbReference type="Proteomes" id="UP000050640">
    <property type="component" value="Unplaced"/>
</dbReference>
<evidence type="ECO:0000313" key="2">
    <source>
        <dbReference type="Proteomes" id="UP000050640"/>
    </source>
</evidence>
<protein>
    <submittedName>
        <fullName evidence="3">RNase H domain-containing protein</fullName>
    </submittedName>
</protein>
<organism evidence="2 3">
    <name type="scientific">Elaeophora elaphi</name>
    <dbReference type="NCBI Taxonomy" id="1147741"/>
    <lineage>
        <taxon>Eukaryota</taxon>
        <taxon>Metazoa</taxon>
        <taxon>Ecdysozoa</taxon>
        <taxon>Nematoda</taxon>
        <taxon>Chromadorea</taxon>
        <taxon>Rhabditida</taxon>
        <taxon>Spirurina</taxon>
        <taxon>Spiruromorpha</taxon>
        <taxon>Filarioidea</taxon>
        <taxon>Onchocercidae</taxon>
        <taxon>Elaeophora</taxon>
    </lineage>
</organism>
<reference evidence="3" key="1">
    <citation type="submission" date="2017-02" db="UniProtKB">
        <authorList>
            <consortium name="WormBaseParasite"/>
        </authorList>
    </citation>
    <scope>IDENTIFICATION</scope>
</reference>
<dbReference type="SUPFAM" id="SSF53098">
    <property type="entry name" value="Ribonuclease H-like"/>
    <property type="match status" value="1"/>
</dbReference>
<evidence type="ECO:0000313" key="3">
    <source>
        <dbReference type="WBParaSite" id="EEL_0000624401-mRNA-1"/>
    </source>
</evidence>
<proteinExistence type="predicted"/>
<dbReference type="GO" id="GO:0003676">
    <property type="term" value="F:nucleic acid binding"/>
    <property type="evidence" value="ECO:0007669"/>
    <property type="project" value="InterPro"/>
</dbReference>
<evidence type="ECO:0000256" key="1">
    <source>
        <dbReference type="SAM" id="MobiDB-lite"/>
    </source>
</evidence>
<sequence length="414" mass="47245">MRAVSFSRFVERLKPLPLIIATYSLTGKRAFTVVCTNAQSIFSADVRNVCERRMTSSSSESRLLYSSEASNSWNDVPVVKAFAHTPDNSNNPIIAISWNDSSKCNRVKEFPETSVTKAEIEVVCLALKQAVFQMNLPRVRIVTNSKFVWRHFGKMSLLWSLDEFLQQKSIAFSFCSAEAGDLYRLLHMIDTTIEYSSSIEETAKRFFENLAGKKVVEESDTNSEKKIAPETSGKATLAKLRRKSAAKNFVLSRFEKLCFQKPIELQCSYCLYMWRYGVYWPHAQELGAGRRYNFFPVTLVRCQLQAMIDALQQAVDQNYRSIILRTDCVSFLVHHSRHWLKANGSYVRYHDQYIRIMDLCKNVKVTFQPANGVALSQAEALAENGICLPIPSRRSRKRMHDNKTSSTADVQCSL</sequence>
<feature type="compositionally biased region" description="Polar residues" evidence="1">
    <location>
        <begin position="404"/>
        <end position="414"/>
    </location>
</feature>
<dbReference type="WBParaSite" id="EEL_0000624401-mRNA-1">
    <property type="protein sequence ID" value="EEL_0000624401-mRNA-1"/>
    <property type="gene ID" value="EEL_0000624401"/>
</dbReference>
<dbReference type="Gene3D" id="3.30.420.10">
    <property type="entry name" value="Ribonuclease H-like superfamily/Ribonuclease H"/>
    <property type="match status" value="1"/>
</dbReference>
<keyword evidence="2" id="KW-1185">Reference proteome</keyword>
<dbReference type="AlphaFoldDB" id="A0A0R3RVT4"/>
<dbReference type="STRING" id="1147741.A0A0R3RVT4"/>
<feature type="region of interest" description="Disordered" evidence="1">
    <location>
        <begin position="395"/>
        <end position="414"/>
    </location>
</feature>
<accession>A0A0R3RVT4</accession>
<dbReference type="InterPro" id="IPR012337">
    <property type="entry name" value="RNaseH-like_sf"/>
</dbReference>
<name>A0A0R3RVT4_9BILA</name>